<comment type="caution">
    <text evidence="13">The sequence shown here is derived from an EMBL/GenBank/DDBJ whole genome shotgun (WGS) entry which is preliminary data.</text>
</comment>
<evidence type="ECO:0000256" key="7">
    <source>
        <dbReference type="ARBA" id="ARBA00023316"/>
    </source>
</evidence>
<evidence type="ECO:0000256" key="5">
    <source>
        <dbReference type="ARBA" id="ARBA00023180"/>
    </source>
</evidence>
<proteinExistence type="predicted"/>
<dbReference type="InterPro" id="IPR017853">
    <property type="entry name" value="GH"/>
</dbReference>
<dbReference type="GO" id="GO:0000272">
    <property type="term" value="P:polysaccharide catabolic process"/>
    <property type="evidence" value="ECO:0007669"/>
    <property type="project" value="UniProtKB-KW"/>
</dbReference>
<name>A0A4R2KYQ9_9GAMM</name>
<evidence type="ECO:0000313" key="14">
    <source>
        <dbReference type="Proteomes" id="UP000295765"/>
    </source>
</evidence>
<comment type="subcellular location">
    <subcellularLocation>
        <location evidence="1">Cell membrane</location>
    </subcellularLocation>
</comment>
<dbReference type="InterPro" id="IPR050732">
    <property type="entry name" value="Beta-glucan_modifiers"/>
</dbReference>
<organism evidence="13 14">
    <name type="scientific">Plasticicumulans lactativorans</name>
    <dbReference type="NCBI Taxonomy" id="1133106"/>
    <lineage>
        <taxon>Bacteria</taxon>
        <taxon>Pseudomonadati</taxon>
        <taxon>Pseudomonadota</taxon>
        <taxon>Gammaproteobacteria</taxon>
        <taxon>Candidatus Competibacteraceae</taxon>
        <taxon>Plasticicumulans</taxon>
    </lineage>
</organism>
<keyword evidence="12" id="KW-0732">Signal</keyword>
<gene>
    <name evidence="13" type="ORF">EV699_1202</name>
</gene>
<dbReference type="EMBL" id="SLWY01000020">
    <property type="protein sequence ID" value="TCO79224.1"/>
    <property type="molecule type" value="Genomic_DNA"/>
</dbReference>
<evidence type="ECO:0000256" key="3">
    <source>
        <dbReference type="ARBA" id="ARBA00022801"/>
    </source>
</evidence>
<evidence type="ECO:0000256" key="1">
    <source>
        <dbReference type="ARBA" id="ARBA00004236"/>
    </source>
</evidence>
<dbReference type="GO" id="GO:0005886">
    <property type="term" value="C:plasma membrane"/>
    <property type="evidence" value="ECO:0007669"/>
    <property type="project" value="UniProtKB-SubCell"/>
</dbReference>
<protein>
    <recommendedName>
        <fullName evidence="11">Endo-1,3-beta-glucanase btgC</fullName>
    </recommendedName>
    <alternativeName>
        <fullName evidence="10">Laminarinase btgC</fullName>
    </alternativeName>
</protein>
<dbReference type="AlphaFoldDB" id="A0A4R2KYQ9"/>
<reference evidence="13 14" key="1">
    <citation type="submission" date="2019-03" db="EMBL/GenBank/DDBJ databases">
        <title>Genomic Encyclopedia of Type Strains, Phase IV (KMG-IV): sequencing the most valuable type-strain genomes for metagenomic binning, comparative biology and taxonomic classification.</title>
        <authorList>
            <person name="Goeker M."/>
        </authorList>
    </citation>
    <scope>NUCLEOTIDE SEQUENCE [LARGE SCALE GENOMIC DNA]</scope>
    <source>
        <strain evidence="13 14">DSM 25287</strain>
    </source>
</reference>
<evidence type="ECO:0000256" key="9">
    <source>
        <dbReference type="ARBA" id="ARBA00037649"/>
    </source>
</evidence>
<evidence type="ECO:0000256" key="12">
    <source>
        <dbReference type="SAM" id="SignalP"/>
    </source>
</evidence>
<dbReference type="Gene3D" id="3.20.20.80">
    <property type="entry name" value="Glycosidases"/>
    <property type="match status" value="1"/>
</dbReference>
<keyword evidence="4" id="KW-0472">Membrane</keyword>
<evidence type="ECO:0000256" key="8">
    <source>
        <dbReference type="ARBA" id="ARBA00023326"/>
    </source>
</evidence>
<dbReference type="Proteomes" id="UP000295765">
    <property type="component" value="Unassembled WGS sequence"/>
</dbReference>
<dbReference type="GO" id="GO:0016787">
    <property type="term" value="F:hydrolase activity"/>
    <property type="evidence" value="ECO:0007669"/>
    <property type="project" value="UniProtKB-KW"/>
</dbReference>
<keyword evidence="3" id="KW-0378">Hydrolase</keyword>
<evidence type="ECO:0000256" key="10">
    <source>
        <dbReference type="ARBA" id="ARBA00042373"/>
    </source>
</evidence>
<dbReference type="RefSeq" id="WP_132544740.1">
    <property type="nucleotide sequence ID" value="NZ_SLWY01000020.1"/>
</dbReference>
<dbReference type="SUPFAM" id="SSF51445">
    <property type="entry name" value="(Trans)glycosidases"/>
    <property type="match status" value="1"/>
</dbReference>
<feature type="chain" id="PRO_5020972370" description="Endo-1,3-beta-glucanase btgC" evidence="12">
    <location>
        <begin position="23"/>
        <end position="315"/>
    </location>
</feature>
<evidence type="ECO:0000256" key="4">
    <source>
        <dbReference type="ARBA" id="ARBA00023136"/>
    </source>
</evidence>
<evidence type="ECO:0000256" key="6">
    <source>
        <dbReference type="ARBA" id="ARBA00023277"/>
    </source>
</evidence>
<keyword evidence="2" id="KW-1003">Cell membrane</keyword>
<evidence type="ECO:0000256" key="11">
    <source>
        <dbReference type="ARBA" id="ARBA00043078"/>
    </source>
</evidence>
<sequence>MPALLRLLLLVLTFACAAPAAAADLTRLRAALATVRFIAYTPSAHAETPDGRPLPVAPAAIRADLARLRPDFDGLVTYATRDGLEALPALAAEQGFRALVLGVWEPNDPHELDAAIAAARAYPGLVVGISVGNEGLISGRYDWPTLAAALQRVRTALPGLPLSTSEPFVIHLDRAPAGFLAAQDFVHPNIHPLFEAWFTPERLDGGMDFLAAILDRLHAAAPGKPVLVKETGVPGEPGGVWSPALQAAFWQRLYARFPGTPEHAFTAFEAFDAPWKPAALARQFKAPPDPREAHWGFYTRDGTPKPVVERLRAPR</sequence>
<evidence type="ECO:0000313" key="13">
    <source>
        <dbReference type="EMBL" id="TCO79224.1"/>
    </source>
</evidence>
<keyword evidence="14" id="KW-1185">Reference proteome</keyword>
<dbReference type="GO" id="GO:0071555">
    <property type="term" value="P:cell wall organization"/>
    <property type="evidence" value="ECO:0007669"/>
    <property type="project" value="UniProtKB-KW"/>
</dbReference>
<keyword evidence="5" id="KW-0325">Glycoprotein</keyword>
<keyword evidence="7" id="KW-0961">Cell wall biogenesis/degradation</keyword>
<dbReference type="PANTHER" id="PTHR16631">
    <property type="entry name" value="GLUCAN 1,3-BETA-GLUCOSIDASE"/>
    <property type="match status" value="1"/>
</dbReference>
<comment type="function">
    <text evidence="9">Glucanases play a role in cell expansion during growth, in cell-cell fusion during mating, and in spore release during sporulation. This enzyme may be involved in beta-glucan degradation. Active on laminarin and lichenan.</text>
</comment>
<dbReference type="OrthoDB" id="7057330at2"/>
<dbReference type="PANTHER" id="PTHR16631:SF17">
    <property type="entry name" value="GLUCAN ENDO-1,3-BETA-GLUCOSIDASE BTGC"/>
    <property type="match status" value="1"/>
</dbReference>
<evidence type="ECO:0000256" key="2">
    <source>
        <dbReference type="ARBA" id="ARBA00022475"/>
    </source>
</evidence>
<keyword evidence="6" id="KW-0119">Carbohydrate metabolism</keyword>
<feature type="signal peptide" evidence="12">
    <location>
        <begin position="1"/>
        <end position="22"/>
    </location>
</feature>
<keyword evidence="8" id="KW-0624">Polysaccharide degradation</keyword>
<accession>A0A4R2KYQ9</accession>